<dbReference type="RefSeq" id="WP_134720668.1">
    <property type="nucleotide sequence ID" value="NZ_SDKM01000050.1"/>
</dbReference>
<evidence type="ECO:0000313" key="1">
    <source>
        <dbReference type="EMBL" id="RYP82271.1"/>
    </source>
</evidence>
<sequence length="69" mass="7562">MTPEELVVLQAVVDRVGAYQETAEDRVIVDELREGVVEAGIDVPDERLHLLAEAIEREGGPVRVDAQVP</sequence>
<proteinExistence type="predicted"/>
<protein>
    <submittedName>
        <fullName evidence="1">Uncharacterized protein</fullName>
    </submittedName>
</protein>
<reference evidence="1 2" key="1">
    <citation type="submission" date="2019-01" db="EMBL/GenBank/DDBJ databases">
        <title>Nocardioides guangzhouensis sp. nov., an actinobacterium isolated from soil.</title>
        <authorList>
            <person name="Fu Y."/>
            <person name="Cai Y."/>
            <person name="Lin Z."/>
            <person name="Chen P."/>
        </authorList>
    </citation>
    <scope>NUCLEOTIDE SEQUENCE [LARGE SCALE GENOMIC DNA]</scope>
    <source>
        <strain evidence="1 2">130</strain>
    </source>
</reference>
<dbReference type="Proteomes" id="UP000295198">
    <property type="component" value="Unassembled WGS sequence"/>
</dbReference>
<keyword evidence="2" id="KW-1185">Reference proteome</keyword>
<name>A0A4Q4Z5F7_9ACTN</name>
<evidence type="ECO:0000313" key="2">
    <source>
        <dbReference type="Proteomes" id="UP000295198"/>
    </source>
</evidence>
<organism evidence="1 2">
    <name type="scientific">Nocardioides guangzhouensis</name>
    <dbReference type="NCBI Taxonomy" id="2497878"/>
    <lineage>
        <taxon>Bacteria</taxon>
        <taxon>Bacillati</taxon>
        <taxon>Actinomycetota</taxon>
        <taxon>Actinomycetes</taxon>
        <taxon>Propionibacteriales</taxon>
        <taxon>Nocardioidaceae</taxon>
        <taxon>Nocardioides</taxon>
    </lineage>
</organism>
<dbReference type="AlphaFoldDB" id="A0A4Q4Z5F7"/>
<gene>
    <name evidence="1" type="ORF">EKO23_22180</name>
</gene>
<dbReference type="OrthoDB" id="3789095at2"/>
<accession>A0A4Q4Z5F7</accession>
<comment type="caution">
    <text evidence="1">The sequence shown here is derived from an EMBL/GenBank/DDBJ whole genome shotgun (WGS) entry which is preliminary data.</text>
</comment>
<dbReference type="EMBL" id="SDKM01000050">
    <property type="protein sequence ID" value="RYP82271.1"/>
    <property type="molecule type" value="Genomic_DNA"/>
</dbReference>